<evidence type="ECO:0000256" key="1">
    <source>
        <dbReference type="ARBA" id="ARBA00004123"/>
    </source>
</evidence>
<dbReference type="VEuPathDB" id="MicrosporidiaDB:Eint_030280"/>
<dbReference type="HOGENOM" id="CLU_099537_3_3_1"/>
<evidence type="ECO:0000256" key="8">
    <source>
        <dbReference type="RuleBase" id="RU365049"/>
    </source>
</evidence>
<feature type="domain" description="Sm" evidence="9">
    <location>
        <begin position="5"/>
        <end position="70"/>
    </location>
</feature>
<dbReference type="InterPro" id="IPR010920">
    <property type="entry name" value="LSM_dom_sf"/>
</dbReference>
<organism evidence="10 11">
    <name type="scientific">Encephalitozoon intestinalis (strain ATCC 50506)</name>
    <name type="common">Microsporidian parasite</name>
    <name type="synonym">Septata intestinalis</name>
    <dbReference type="NCBI Taxonomy" id="876142"/>
    <lineage>
        <taxon>Eukaryota</taxon>
        <taxon>Fungi</taxon>
        <taxon>Fungi incertae sedis</taxon>
        <taxon>Microsporidia</taxon>
        <taxon>Unikaryonidae</taxon>
        <taxon>Encephalitozoon</taxon>
    </lineage>
</organism>
<evidence type="ECO:0000256" key="7">
    <source>
        <dbReference type="ARBA" id="ARBA00023242"/>
    </source>
</evidence>
<dbReference type="Gene3D" id="2.30.30.100">
    <property type="match status" value="1"/>
</dbReference>
<comment type="subunit">
    <text evidence="8">LSm subunits form a heteromer with a doughnut shape.</text>
</comment>
<evidence type="ECO:0000256" key="6">
    <source>
        <dbReference type="ARBA" id="ARBA00023187"/>
    </source>
</evidence>
<name>E0S637_ENCIT</name>
<keyword evidence="11" id="KW-1185">Reference proteome</keyword>
<comment type="function">
    <text evidence="8">Binds specifically to the 3'-terminal U-tract of U6 snRNA.</text>
</comment>
<evidence type="ECO:0000256" key="4">
    <source>
        <dbReference type="ARBA" id="ARBA00022728"/>
    </source>
</evidence>
<keyword evidence="4 8" id="KW-0747">Spliceosome</keyword>
<keyword evidence="7 8" id="KW-0539">Nucleus</keyword>
<dbReference type="GeneID" id="9698936"/>
<evidence type="ECO:0000256" key="5">
    <source>
        <dbReference type="ARBA" id="ARBA00022884"/>
    </source>
</evidence>
<dbReference type="GO" id="GO:0000956">
    <property type="term" value="P:nuclear-transcribed mRNA catabolic process"/>
    <property type="evidence" value="ECO:0007669"/>
    <property type="project" value="UniProtKB-UniRule"/>
</dbReference>
<gene>
    <name evidence="8" type="primary">LSM4</name>
    <name evidence="10" type="ORF">Eint_030280</name>
</gene>
<comment type="similarity">
    <text evidence="2 8">Belongs to the snRNP Sm proteins family.</text>
</comment>
<dbReference type="GO" id="GO:0097525">
    <property type="term" value="C:spliceosomal snRNP complex"/>
    <property type="evidence" value="ECO:0007669"/>
    <property type="project" value="UniProtKB-ARBA"/>
</dbReference>
<dbReference type="AlphaFoldDB" id="E0S637"/>
<accession>E0S637</accession>
<keyword evidence="3 8" id="KW-0507">mRNA processing</keyword>
<protein>
    <recommendedName>
        <fullName evidence="8">LSM complex subunit LSM4</fullName>
    </recommendedName>
</protein>
<dbReference type="InterPro" id="IPR001163">
    <property type="entry name" value="Sm_dom_euk/arc"/>
</dbReference>
<keyword evidence="5 8" id="KW-0694">RNA-binding</keyword>
<dbReference type="GO" id="GO:0003723">
    <property type="term" value="F:RNA binding"/>
    <property type="evidence" value="ECO:0007669"/>
    <property type="project" value="UniProtKB-KW"/>
</dbReference>
<dbReference type="OrthoDB" id="747253at2759"/>
<proteinExistence type="inferred from homology"/>
<dbReference type="InterPro" id="IPR034101">
    <property type="entry name" value="Lsm4"/>
</dbReference>
<dbReference type="PANTHER" id="PTHR23338">
    <property type="entry name" value="SMALL NUCLEAR RIBONUCLEOPROTEIN SM"/>
    <property type="match status" value="1"/>
</dbReference>
<comment type="subcellular location">
    <subcellularLocation>
        <location evidence="1 8">Nucleus</location>
    </subcellularLocation>
</comment>
<reference evidence="10 11" key="1">
    <citation type="journal article" date="2010" name="Nat. Commun.">
        <title>The complete sequence of the smallest known nuclear genome from the microsporidian Encephalitozoon intestinalis.</title>
        <authorList>
            <person name="Corradi N."/>
            <person name="Pombert J.-F."/>
            <person name="Farinelli L."/>
            <person name="Didier E.S."/>
            <person name="Keeling P.J."/>
        </authorList>
    </citation>
    <scope>NUCLEOTIDE SEQUENCE [LARGE SCALE GENOMIC DNA]</scope>
    <source>
        <strain evidence="10 11">ATCC 50506</strain>
    </source>
</reference>
<evidence type="ECO:0000259" key="9">
    <source>
        <dbReference type="SMART" id="SM00651"/>
    </source>
</evidence>
<dbReference type="Proteomes" id="UP000002313">
    <property type="component" value="Chromosome III"/>
</dbReference>
<dbReference type="KEGG" id="ein:Eint_030280"/>
<dbReference type="GO" id="GO:0000398">
    <property type="term" value="P:mRNA splicing, via spliceosome"/>
    <property type="evidence" value="ECO:0007669"/>
    <property type="project" value="InterPro"/>
</dbReference>
<dbReference type="EMBL" id="CP001944">
    <property type="protein sequence ID" value="ADM11172.1"/>
    <property type="molecule type" value="Genomic_DNA"/>
</dbReference>
<evidence type="ECO:0000256" key="3">
    <source>
        <dbReference type="ARBA" id="ARBA00022664"/>
    </source>
</evidence>
<dbReference type="CDD" id="cd01723">
    <property type="entry name" value="LSm4"/>
    <property type="match status" value="1"/>
</dbReference>
<dbReference type="SUPFAM" id="SSF50182">
    <property type="entry name" value="Sm-like ribonucleoproteins"/>
    <property type="match status" value="1"/>
</dbReference>
<dbReference type="GO" id="GO:0005681">
    <property type="term" value="C:spliceosomal complex"/>
    <property type="evidence" value="ECO:0007669"/>
    <property type="project" value="UniProtKB-UniRule"/>
</dbReference>
<keyword evidence="8" id="KW-0687">Ribonucleoprotein</keyword>
<evidence type="ECO:0000313" key="11">
    <source>
        <dbReference type="Proteomes" id="UP000002313"/>
    </source>
</evidence>
<dbReference type="Pfam" id="PF01423">
    <property type="entry name" value="LSM"/>
    <property type="match status" value="1"/>
</dbReference>
<dbReference type="SMART" id="SM00651">
    <property type="entry name" value="Sm"/>
    <property type="match status" value="1"/>
</dbReference>
<dbReference type="InterPro" id="IPR027141">
    <property type="entry name" value="LSm4/Sm_D1/D3"/>
</dbReference>
<evidence type="ECO:0000313" key="10">
    <source>
        <dbReference type="EMBL" id="ADM11172.1"/>
    </source>
</evidence>
<reference evidence="10 11" key="2">
    <citation type="journal article" date="2012" name="Proc. Natl. Acad. Sci. U.S.A.">
        <title>Gain and loss of multiple functionally related, horizontally transferred genes in the reduced genomes of two microsporidian parasites.</title>
        <authorList>
            <person name="Pombert J.-F."/>
            <person name="Selman M."/>
            <person name="Burki F."/>
            <person name="Bardell F.T."/>
            <person name="Farinelli L."/>
            <person name="Solter L.F."/>
            <person name="Whitman D.W."/>
            <person name="Weiss L.M."/>
            <person name="Corradi N."/>
            <person name="Keeling P.J."/>
        </authorList>
    </citation>
    <scope>NUCLEOTIDE SEQUENCE [LARGE SCALE GENOMIC DNA]</scope>
    <source>
        <strain evidence="10 11">ATCC 50506</strain>
    </source>
</reference>
<keyword evidence="6 8" id="KW-0508">mRNA splicing</keyword>
<dbReference type="RefSeq" id="XP_003072532.1">
    <property type="nucleotide sequence ID" value="XM_003072486.1"/>
</dbReference>
<sequence length="88" mass="10180">MYPLTLLRISRNKIVELELKNNDHLRGLLYKCDMAMNLHLKSVTIQKEDGSSIFINECYLKGTSIKLVKLESKILLEQREESVSSNKI</sequence>
<evidence type="ECO:0000256" key="2">
    <source>
        <dbReference type="ARBA" id="ARBA00006850"/>
    </source>
</evidence>